<reference evidence="3" key="1">
    <citation type="journal article" date="2019" name="Int. J. Syst. Evol. Microbiol.">
        <title>The Global Catalogue of Microorganisms (GCM) 10K type strain sequencing project: providing services to taxonomists for standard genome sequencing and annotation.</title>
        <authorList>
            <consortium name="The Broad Institute Genomics Platform"/>
            <consortium name="The Broad Institute Genome Sequencing Center for Infectious Disease"/>
            <person name="Wu L."/>
            <person name="Ma J."/>
        </authorList>
    </citation>
    <scope>NUCLEOTIDE SEQUENCE [LARGE SCALE GENOMIC DNA]</scope>
    <source>
        <strain evidence="3">JCM 17494</strain>
    </source>
</reference>
<dbReference type="CDD" id="cd02883">
    <property type="entry name" value="NUDIX_Hydrolase"/>
    <property type="match status" value="1"/>
</dbReference>
<dbReference type="InterPro" id="IPR000086">
    <property type="entry name" value="NUDIX_hydrolase_dom"/>
</dbReference>
<comment type="caution">
    <text evidence="2">The sequence shown here is derived from an EMBL/GenBank/DDBJ whole genome shotgun (WGS) entry which is preliminary data.</text>
</comment>
<dbReference type="Pfam" id="PF00293">
    <property type="entry name" value="NUDIX"/>
    <property type="match status" value="1"/>
</dbReference>
<feature type="domain" description="Nudix hydrolase" evidence="1">
    <location>
        <begin position="1"/>
        <end position="60"/>
    </location>
</feature>
<dbReference type="RefSeq" id="WP_346137277.1">
    <property type="nucleotide sequence ID" value="NZ_BAABBE010000080.1"/>
</dbReference>
<accession>A0ABP7CKB7</accession>
<evidence type="ECO:0000259" key="1">
    <source>
        <dbReference type="Pfam" id="PF00293"/>
    </source>
</evidence>
<evidence type="ECO:0000313" key="3">
    <source>
        <dbReference type="Proteomes" id="UP001500711"/>
    </source>
</evidence>
<dbReference type="EMBL" id="BAABBE010000080">
    <property type="protein sequence ID" value="GAA3689400.1"/>
    <property type="molecule type" value="Genomic_DNA"/>
</dbReference>
<dbReference type="Proteomes" id="UP001500711">
    <property type="component" value="Unassembled WGS sequence"/>
</dbReference>
<protein>
    <recommendedName>
        <fullName evidence="1">Nudix hydrolase domain-containing protein</fullName>
    </recommendedName>
</protein>
<dbReference type="InterPro" id="IPR015797">
    <property type="entry name" value="NUDIX_hydrolase-like_dom_sf"/>
</dbReference>
<evidence type="ECO:0000313" key="2">
    <source>
        <dbReference type="EMBL" id="GAA3689400.1"/>
    </source>
</evidence>
<sequence length="64" mass="7012">MDDGEEPADAARREVAEETGSFFQRWAASCGSGNHHRIDHVFLTRAADAAPKVTLKPTENEKAD</sequence>
<gene>
    <name evidence="2" type="ORF">GCM10022267_90180</name>
</gene>
<proteinExistence type="predicted"/>
<dbReference type="Gene3D" id="3.90.79.10">
    <property type="entry name" value="Nucleoside Triphosphate Pyrophosphohydrolase"/>
    <property type="match status" value="1"/>
</dbReference>
<dbReference type="SUPFAM" id="SSF55811">
    <property type="entry name" value="Nudix"/>
    <property type="match status" value="1"/>
</dbReference>
<organism evidence="2 3">
    <name type="scientific">Lentzea roselyniae</name>
    <dbReference type="NCBI Taxonomy" id="531940"/>
    <lineage>
        <taxon>Bacteria</taxon>
        <taxon>Bacillati</taxon>
        <taxon>Actinomycetota</taxon>
        <taxon>Actinomycetes</taxon>
        <taxon>Pseudonocardiales</taxon>
        <taxon>Pseudonocardiaceae</taxon>
        <taxon>Lentzea</taxon>
    </lineage>
</organism>
<keyword evidence="3" id="KW-1185">Reference proteome</keyword>
<name>A0ABP7CKB7_9PSEU</name>